<dbReference type="PRINTS" id="PR00081">
    <property type="entry name" value="GDHRDH"/>
</dbReference>
<proteinExistence type="inferred from homology"/>
<dbReference type="InterPro" id="IPR020904">
    <property type="entry name" value="Sc_DH/Rdtase_CS"/>
</dbReference>
<dbReference type="AlphaFoldDB" id="A0AA35SQM6"/>
<comment type="similarity">
    <text evidence="2">Belongs to the short-chain dehydrogenases/reductases (SDR) family.</text>
</comment>
<dbReference type="EMBL" id="CASHTH010002734">
    <property type="protein sequence ID" value="CAI8034470.1"/>
    <property type="molecule type" value="Genomic_DNA"/>
</dbReference>
<dbReference type="PANTHER" id="PTHR24322">
    <property type="entry name" value="PKSB"/>
    <property type="match status" value="1"/>
</dbReference>
<dbReference type="InterPro" id="IPR002347">
    <property type="entry name" value="SDR_fam"/>
</dbReference>
<dbReference type="SUPFAM" id="SSF51735">
    <property type="entry name" value="NAD(P)-binding Rossmann-fold domains"/>
    <property type="match status" value="3"/>
</dbReference>
<reference evidence="3" key="1">
    <citation type="submission" date="2023-03" db="EMBL/GenBank/DDBJ databases">
        <authorList>
            <person name="Steffen K."/>
            <person name="Cardenas P."/>
        </authorList>
    </citation>
    <scope>NUCLEOTIDE SEQUENCE</scope>
</reference>
<dbReference type="CDD" id="cd05339">
    <property type="entry name" value="17beta-HSDXI-like_SDR_c"/>
    <property type="match status" value="1"/>
</dbReference>
<feature type="non-terminal residue" evidence="3">
    <location>
        <position position="488"/>
    </location>
</feature>
<keyword evidence="4" id="KW-1185">Reference proteome</keyword>
<dbReference type="Pfam" id="PF00106">
    <property type="entry name" value="adh_short"/>
    <property type="match status" value="3"/>
</dbReference>
<dbReference type="GO" id="GO:0016616">
    <property type="term" value="F:oxidoreductase activity, acting on the CH-OH group of donors, NAD or NADP as acceptor"/>
    <property type="evidence" value="ECO:0007669"/>
    <property type="project" value="TreeGrafter"/>
</dbReference>
<evidence type="ECO:0000313" key="3">
    <source>
        <dbReference type="EMBL" id="CAI8034470.1"/>
    </source>
</evidence>
<organism evidence="3 4">
    <name type="scientific">Geodia barretti</name>
    <name type="common">Barrett's horny sponge</name>
    <dbReference type="NCBI Taxonomy" id="519541"/>
    <lineage>
        <taxon>Eukaryota</taxon>
        <taxon>Metazoa</taxon>
        <taxon>Porifera</taxon>
        <taxon>Demospongiae</taxon>
        <taxon>Heteroscleromorpha</taxon>
        <taxon>Tetractinellida</taxon>
        <taxon>Astrophorina</taxon>
        <taxon>Geodiidae</taxon>
        <taxon>Geodia</taxon>
    </lineage>
</organism>
<dbReference type="Gene3D" id="3.40.50.720">
    <property type="entry name" value="NAD(P)-binding Rossmann-like Domain"/>
    <property type="match status" value="2"/>
</dbReference>
<comment type="caution">
    <text evidence="3">The sequence shown here is derived from an EMBL/GenBank/DDBJ whole genome shotgun (WGS) entry which is preliminary data.</text>
</comment>
<dbReference type="Proteomes" id="UP001174909">
    <property type="component" value="Unassembled WGS sequence"/>
</dbReference>
<dbReference type="PROSITE" id="PS00061">
    <property type="entry name" value="ADH_SHORT"/>
    <property type="match status" value="2"/>
</dbReference>
<dbReference type="PANTHER" id="PTHR24322:SF746">
    <property type="entry name" value="SHORT CHAIN DEHYDROGENASE_REDUCTASE FAMILY 16C MEMBER 5"/>
    <property type="match status" value="1"/>
</dbReference>
<name>A0AA35SQM6_GEOBA</name>
<evidence type="ECO:0000256" key="1">
    <source>
        <dbReference type="ARBA" id="ARBA00023002"/>
    </source>
</evidence>
<evidence type="ECO:0000313" key="4">
    <source>
        <dbReference type="Proteomes" id="UP001174909"/>
    </source>
</evidence>
<protein>
    <submittedName>
        <fullName evidence="3">Epidermal retinol dehydrogenase 2</fullName>
    </submittedName>
</protein>
<keyword evidence="1" id="KW-0560">Oxidoreductase</keyword>
<accession>A0AA35SQM6</accession>
<dbReference type="GO" id="GO:0005811">
    <property type="term" value="C:lipid droplet"/>
    <property type="evidence" value="ECO:0007669"/>
    <property type="project" value="TreeGrafter"/>
</dbReference>
<dbReference type="PRINTS" id="PR00080">
    <property type="entry name" value="SDRFAMILY"/>
</dbReference>
<gene>
    <name evidence="3" type="ORF">GBAR_LOCUS19400</name>
</gene>
<evidence type="ECO:0000256" key="2">
    <source>
        <dbReference type="RuleBase" id="RU000363"/>
    </source>
</evidence>
<sequence length="488" mass="54363">QVKSVAEEVKSKGREAHAYVVDCSKREEVYEAAGKVANEVGVVSVLVNNAGIVTGRWLMEAKDDSIERTFNVNTLAHYWTVKAFLPGMMKRNRGHIVSIASVMAFQGVPKLSDYSASKAAALSFAESLRYELRRQGKDGVHITAICPYHIRTQLFKGITTRFPVLMRSLSPDEGLGRQLALQFAKCGATLVLWDIDGRKIGAVAEEIRKEGGAAYPYVVDCSKREEVYRMAGRVKEEVGNVAVLVNNAGIATEKAFVNGDLKDEEIEKTYAVNALALYWVMVLQREVELPRFMFTGYKLSTSNEPIFCELEHLVLHNLRSIWQEEPAVLTVRAFLSWMLDSNYGYIVNIASVAAFGGYPYSADYSASKAAVLNFSEALRSELIATGRSGISVTCVCPLLINTRMVWESRALKKGHSEPTMEPHYVARRILTAMADKQFLLALPAILHLARFLKSMLPQKAYDTYLFKRFFESANPLNLTRVPSSSSND</sequence>
<dbReference type="InterPro" id="IPR036291">
    <property type="entry name" value="NAD(P)-bd_dom_sf"/>
</dbReference>